<dbReference type="FunCoup" id="A0A0L0HJ86">
    <property type="interactions" value="502"/>
</dbReference>
<evidence type="ECO:0000256" key="3">
    <source>
        <dbReference type="ARBA" id="ARBA00022741"/>
    </source>
</evidence>
<evidence type="ECO:0000256" key="2">
    <source>
        <dbReference type="ARBA" id="ARBA00006168"/>
    </source>
</evidence>
<dbReference type="GO" id="GO:0003689">
    <property type="term" value="F:DNA clamp loader activity"/>
    <property type="evidence" value="ECO:0007669"/>
    <property type="project" value="TreeGrafter"/>
</dbReference>
<evidence type="ECO:0000256" key="6">
    <source>
        <dbReference type="ARBA" id="ARBA00023242"/>
    </source>
</evidence>
<dbReference type="eggNOG" id="KOG1970">
    <property type="taxonomic scope" value="Eukaryota"/>
</dbReference>
<dbReference type="GO" id="GO:0005634">
    <property type="term" value="C:nucleus"/>
    <property type="evidence" value="ECO:0007669"/>
    <property type="project" value="UniProtKB-SubCell"/>
</dbReference>
<dbReference type="Proteomes" id="UP000053201">
    <property type="component" value="Unassembled WGS sequence"/>
</dbReference>
<gene>
    <name evidence="9" type="ORF">SPPG_04164</name>
</gene>
<dbReference type="GO" id="GO:0006281">
    <property type="term" value="P:DNA repair"/>
    <property type="evidence" value="ECO:0007669"/>
    <property type="project" value="InterPro"/>
</dbReference>
<dbReference type="PANTHER" id="PTHR12172">
    <property type="entry name" value="CELL CYCLE CHECKPOINT PROTEIN RAD17"/>
    <property type="match status" value="1"/>
</dbReference>
<accession>A0A0L0HJ86</accession>
<dbReference type="GO" id="GO:0033314">
    <property type="term" value="P:mitotic DNA replication checkpoint signaling"/>
    <property type="evidence" value="ECO:0007669"/>
    <property type="project" value="TreeGrafter"/>
</dbReference>
<dbReference type="Gene3D" id="3.40.50.300">
    <property type="entry name" value="P-loop containing nucleotide triphosphate hydrolases"/>
    <property type="match status" value="1"/>
</dbReference>
<dbReference type="OMA" id="WENENTS"/>
<protein>
    <submittedName>
        <fullName evidence="9">Checkpoint protein rad24</fullName>
    </submittedName>
</protein>
<dbReference type="AlphaFoldDB" id="A0A0L0HJ86"/>
<feature type="compositionally biased region" description="Polar residues" evidence="8">
    <location>
        <begin position="228"/>
        <end position="239"/>
    </location>
</feature>
<keyword evidence="4" id="KW-0227">DNA damage</keyword>
<comment type="subcellular location">
    <subcellularLocation>
        <location evidence="1">Nucleus</location>
    </subcellularLocation>
</comment>
<dbReference type="PANTHER" id="PTHR12172:SF0">
    <property type="entry name" value="CELL CYCLE CHECKPOINT PROTEIN RAD17"/>
    <property type="match status" value="1"/>
</dbReference>
<dbReference type="SUPFAM" id="SSF52540">
    <property type="entry name" value="P-loop containing nucleoside triphosphate hydrolases"/>
    <property type="match status" value="1"/>
</dbReference>
<keyword evidence="10" id="KW-1185">Reference proteome</keyword>
<dbReference type="InterPro" id="IPR004582">
    <property type="entry name" value="Checkpoint_prot_Rad17_Rad24"/>
</dbReference>
<dbReference type="RefSeq" id="XP_016609112.1">
    <property type="nucleotide sequence ID" value="XM_016752412.1"/>
</dbReference>
<evidence type="ECO:0000256" key="5">
    <source>
        <dbReference type="ARBA" id="ARBA00022840"/>
    </source>
</evidence>
<feature type="compositionally biased region" description="Basic and acidic residues" evidence="8">
    <location>
        <begin position="160"/>
        <end position="169"/>
    </location>
</feature>
<keyword evidence="5" id="KW-0067">ATP-binding</keyword>
<dbReference type="InterPro" id="IPR027417">
    <property type="entry name" value="P-loop_NTPase"/>
</dbReference>
<feature type="region of interest" description="Disordered" evidence="8">
    <location>
        <begin position="146"/>
        <end position="175"/>
    </location>
</feature>
<feature type="region of interest" description="Disordered" evidence="8">
    <location>
        <begin position="1"/>
        <end position="70"/>
    </location>
</feature>
<keyword evidence="7" id="KW-0131">Cell cycle</keyword>
<dbReference type="EMBL" id="KQ257455">
    <property type="protein sequence ID" value="KND01073.1"/>
    <property type="molecule type" value="Genomic_DNA"/>
</dbReference>
<organism evidence="9 10">
    <name type="scientific">Spizellomyces punctatus (strain DAOM BR117)</name>
    <dbReference type="NCBI Taxonomy" id="645134"/>
    <lineage>
        <taxon>Eukaryota</taxon>
        <taxon>Fungi</taxon>
        <taxon>Fungi incertae sedis</taxon>
        <taxon>Chytridiomycota</taxon>
        <taxon>Chytridiomycota incertae sedis</taxon>
        <taxon>Chytridiomycetes</taxon>
        <taxon>Spizellomycetales</taxon>
        <taxon>Spizellomycetaceae</taxon>
        <taxon>Spizellomyces</taxon>
    </lineage>
</organism>
<reference evidence="9 10" key="1">
    <citation type="submission" date="2009-08" db="EMBL/GenBank/DDBJ databases">
        <title>The Genome Sequence of Spizellomyces punctatus strain DAOM BR117.</title>
        <authorList>
            <consortium name="The Broad Institute Genome Sequencing Platform"/>
            <person name="Russ C."/>
            <person name="Cuomo C."/>
            <person name="Shea T."/>
            <person name="Young S.K."/>
            <person name="Zeng Q."/>
            <person name="Koehrsen M."/>
            <person name="Haas B."/>
            <person name="Borodovsky M."/>
            <person name="Guigo R."/>
            <person name="Alvarado L."/>
            <person name="Berlin A."/>
            <person name="Bochicchio J."/>
            <person name="Borenstein D."/>
            <person name="Chapman S."/>
            <person name="Chen Z."/>
            <person name="Engels R."/>
            <person name="Freedman E."/>
            <person name="Gellesch M."/>
            <person name="Goldberg J."/>
            <person name="Griggs A."/>
            <person name="Gujja S."/>
            <person name="Heiman D."/>
            <person name="Hepburn T."/>
            <person name="Howarth C."/>
            <person name="Jen D."/>
            <person name="Larson L."/>
            <person name="Lewis B."/>
            <person name="Mehta T."/>
            <person name="Park D."/>
            <person name="Pearson M."/>
            <person name="Roberts A."/>
            <person name="Saif S."/>
            <person name="Shenoy N."/>
            <person name="Sisk P."/>
            <person name="Stolte C."/>
            <person name="Sykes S."/>
            <person name="Thomson T."/>
            <person name="Walk T."/>
            <person name="White J."/>
            <person name="Yandava C."/>
            <person name="Burger G."/>
            <person name="Gray M.W."/>
            <person name="Holland P.W.H."/>
            <person name="King N."/>
            <person name="Lang F.B.F."/>
            <person name="Roger A.J."/>
            <person name="Ruiz-Trillo I."/>
            <person name="Lander E."/>
            <person name="Nusbaum C."/>
        </authorList>
    </citation>
    <scope>NUCLEOTIDE SEQUENCE [LARGE SCALE GENOMIC DNA]</scope>
    <source>
        <strain evidence="9 10">DAOM BR117</strain>
    </source>
</reference>
<proteinExistence type="inferred from homology"/>
<evidence type="ECO:0000256" key="8">
    <source>
        <dbReference type="SAM" id="MobiDB-lite"/>
    </source>
</evidence>
<dbReference type="GeneID" id="27687631"/>
<dbReference type="Pfam" id="PF03215">
    <property type="entry name" value="Rad17"/>
    <property type="match status" value="1"/>
</dbReference>
<dbReference type="GO" id="GO:0000077">
    <property type="term" value="P:DNA damage checkpoint signaling"/>
    <property type="evidence" value="ECO:0007669"/>
    <property type="project" value="TreeGrafter"/>
</dbReference>
<name>A0A0L0HJ86_SPIPD</name>
<evidence type="ECO:0000256" key="4">
    <source>
        <dbReference type="ARBA" id="ARBA00022763"/>
    </source>
</evidence>
<evidence type="ECO:0000313" key="9">
    <source>
        <dbReference type="EMBL" id="KND01073.1"/>
    </source>
</evidence>
<dbReference type="STRING" id="645134.A0A0L0HJ86"/>
<sequence length="929" mass="103773">MVRRRTRRVVSSDSDATTVDERSELLRQGNATEKDDTLSLRSLRRQRRRAPSEATDAAFADEGTGDRPKTPLLVEEVRKERVVRSRKRESVSKDKTPKLKIKKAIPVEQLRSHETILEEPTTLIDPMEEMSYANTQNLSLEITRESCIPPSTEPSNSSRDATEKDETLHETMPTTTAEFSPVEDKILRRSKRLVTETVKVNCEVKISTDEGSKAVPKRRKLQKDDQAANLQREQTTAPSGLQRWIIPSAPLPERRASSPQQETQLWIDKYHPLSENELAVNNKKVSDVKKWLVDALSTADGLRRSKGQTAKLLVLTGPSGAGKTAVLRTLSKEMNFEILEWSNPINTNMIKLNEDDMHADVDEDRRWQAGYISLTRQFQNFLASASKTPALTFVSSASLNAETIPTHSPSATTRKIILVEDLPNVAHLSTRTALHTAIRAYIRSPRSQFPLVFIVTDTTVVEHGNERRSNGRTDVVSVRTLIPADVSASSAYTQISFNPIAPTYLVKALTRITDLEFRSPMRSSLRPDKESIEVIAKSSGGDIRCAINALQFLTLRISSNSSSAATARKGARAKNRTPKVKNSNLQLDYVGSRETNLALFHSLGKILYNKRDELPSKEASDMNSMLAQSSPEQLPSHLSEHFRPPLANNPEEAFERAHLDSEAFGLFLHENCLSFFVEIEEVQTSSAYFSISDLFAGNWQHQMQLSSYAASVASRGLLFAHTHPVPPQRFRQMHRPEDWAVRRRTLEFKSGIQEAVLDWTKAGCAGGSNNPGMHLTGRYSSSAMCTDVLPFLGIMMRSPQRTIRTSWSGTSGQWQHSRSVVTGPEGYGVSGGHRSQRQSPAIIGSGQWNTAVSSHHRHLLDSLCNYRKGYYHASARAFGEKDVNVDLVDEVEATELPTRSSNASEYSNGIHELPDLSKLDLDEDIVDDW</sequence>
<evidence type="ECO:0000256" key="1">
    <source>
        <dbReference type="ARBA" id="ARBA00004123"/>
    </source>
</evidence>
<dbReference type="VEuPathDB" id="FungiDB:SPPG_04164"/>
<feature type="region of interest" description="Disordered" evidence="8">
    <location>
        <begin position="209"/>
        <end position="241"/>
    </location>
</feature>
<dbReference type="GO" id="GO:0003682">
    <property type="term" value="F:chromatin binding"/>
    <property type="evidence" value="ECO:0007669"/>
    <property type="project" value="TreeGrafter"/>
</dbReference>
<evidence type="ECO:0000313" key="10">
    <source>
        <dbReference type="Proteomes" id="UP000053201"/>
    </source>
</evidence>
<evidence type="ECO:0000256" key="7">
    <source>
        <dbReference type="ARBA" id="ARBA00023306"/>
    </source>
</evidence>
<keyword evidence="6" id="KW-0539">Nucleus</keyword>
<dbReference type="OrthoDB" id="10265971at2759"/>
<dbReference type="InParanoid" id="A0A0L0HJ86"/>
<keyword evidence="3" id="KW-0547">Nucleotide-binding</keyword>
<comment type="similarity">
    <text evidence="2">Belongs to the rad17/RAD24 family.</text>
</comment>
<dbReference type="GO" id="GO:0005524">
    <property type="term" value="F:ATP binding"/>
    <property type="evidence" value="ECO:0007669"/>
    <property type="project" value="UniProtKB-KW"/>
</dbReference>